<proteinExistence type="predicted"/>
<sequence>MEVSDSSIPDAPLSLSNSHLEQEQEQDAVSIRSVSTPPLKTPSVLDSAAPSLVPPSYGLPTTFVRQKNGWTPKGQRRLMNSLLAGVGLLELGNAGDFAANVWNQIPVPHFAMGLMALGGTVALIIAIFAVRDAILSRENIRNLREERRILWAQKADLGPEVSRALDSQLDINFRELGTEYVERLGMDIVMGFGTVMVAAGTYLAIGGANPRVYHASNLLSGYIGNAPVALYGLGNAAFSAYVWRRAHRHGKAAKKEMLSAIFRRRLRRVKTHATINAIGGVTAGAASLVTATKWEGYPVLIPCIISSMACNYMWRKRIGYERPLTRQKLEIDRASLIAELEHITSTRKIFKTADPSEWSAKIIPNPESLSSTLDFLRTNDLFNDFCIRLLKDEALTSAIWVGLGNEVMIDEQMILAADKELYPKIRQVGEETLGKMGPLRFKYRERYCLEALGCYLYSTEPVVVKEKC</sequence>
<reference evidence="3 4" key="1">
    <citation type="submission" date="2016-04" db="EMBL/GenBank/DDBJ databases">
        <title>A degradative enzymes factory behind the ericoid mycorrhizal symbiosis.</title>
        <authorList>
            <consortium name="DOE Joint Genome Institute"/>
            <person name="Martino E."/>
            <person name="Morin E."/>
            <person name="Grelet G."/>
            <person name="Kuo A."/>
            <person name="Kohler A."/>
            <person name="Daghino S."/>
            <person name="Barry K."/>
            <person name="Choi C."/>
            <person name="Cichocki N."/>
            <person name="Clum A."/>
            <person name="Copeland A."/>
            <person name="Hainaut M."/>
            <person name="Haridas S."/>
            <person name="Labutti K."/>
            <person name="Lindquist E."/>
            <person name="Lipzen A."/>
            <person name="Khouja H.-R."/>
            <person name="Murat C."/>
            <person name="Ohm R."/>
            <person name="Olson A."/>
            <person name="Spatafora J."/>
            <person name="Veneault-Fourrey C."/>
            <person name="Henrissat B."/>
            <person name="Grigoriev I."/>
            <person name="Martin F."/>
            <person name="Perotto S."/>
        </authorList>
    </citation>
    <scope>NUCLEOTIDE SEQUENCE [LARGE SCALE GENOMIC DNA]</scope>
    <source>
        <strain evidence="3 4">F</strain>
    </source>
</reference>
<feature type="transmembrane region" description="Helical" evidence="2">
    <location>
        <begin position="273"/>
        <end position="291"/>
    </location>
</feature>
<feature type="transmembrane region" description="Helical" evidence="2">
    <location>
        <begin position="297"/>
        <end position="314"/>
    </location>
</feature>
<organism evidence="3 4">
    <name type="scientific">Hyaloscypha variabilis (strain UAMH 11265 / GT02V1 / F)</name>
    <name type="common">Meliniomyces variabilis</name>
    <dbReference type="NCBI Taxonomy" id="1149755"/>
    <lineage>
        <taxon>Eukaryota</taxon>
        <taxon>Fungi</taxon>
        <taxon>Dikarya</taxon>
        <taxon>Ascomycota</taxon>
        <taxon>Pezizomycotina</taxon>
        <taxon>Leotiomycetes</taxon>
        <taxon>Helotiales</taxon>
        <taxon>Hyaloscyphaceae</taxon>
        <taxon>Hyaloscypha</taxon>
        <taxon>Hyaloscypha variabilis</taxon>
    </lineage>
</organism>
<evidence type="ECO:0000313" key="4">
    <source>
        <dbReference type="Proteomes" id="UP000235786"/>
    </source>
</evidence>
<feature type="transmembrane region" description="Helical" evidence="2">
    <location>
        <begin position="114"/>
        <end position="134"/>
    </location>
</feature>
<keyword evidence="2" id="KW-0472">Membrane</keyword>
<accession>A0A2J6RGH7</accession>
<dbReference type="STRING" id="1149755.A0A2J6RGH7"/>
<keyword evidence="4" id="KW-1185">Reference proteome</keyword>
<dbReference type="AlphaFoldDB" id="A0A2J6RGH7"/>
<keyword evidence="2" id="KW-0812">Transmembrane</keyword>
<protein>
    <recommendedName>
        <fullName evidence="5">Integral membrane protein</fullName>
    </recommendedName>
</protein>
<keyword evidence="2" id="KW-1133">Transmembrane helix</keyword>
<dbReference type="Proteomes" id="UP000235786">
    <property type="component" value="Unassembled WGS sequence"/>
</dbReference>
<gene>
    <name evidence="3" type="ORF">L207DRAFT_432957</name>
</gene>
<evidence type="ECO:0000256" key="1">
    <source>
        <dbReference type="SAM" id="MobiDB-lite"/>
    </source>
</evidence>
<feature type="transmembrane region" description="Helical" evidence="2">
    <location>
        <begin position="225"/>
        <end position="243"/>
    </location>
</feature>
<feature type="transmembrane region" description="Helical" evidence="2">
    <location>
        <begin position="184"/>
        <end position="205"/>
    </location>
</feature>
<evidence type="ECO:0000313" key="3">
    <source>
        <dbReference type="EMBL" id="PMD37622.1"/>
    </source>
</evidence>
<dbReference type="OrthoDB" id="5089392at2759"/>
<evidence type="ECO:0000256" key="2">
    <source>
        <dbReference type="SAM" id="Phobius"/>
    </source>
</evidence>
<name>A0A2J6RGH7_HYAVF</name>
<evidence type="ECO:0008006" key="5">
    <source>
        <dbReference type="Google" id="ProtNLM"/>
    </source>
</evidence>
<feature type="region of interest" description="Disordered" evidence="1">
    <location>
        <begin position="1"/>
        <end position="31"/>
    </location>
</feature>
<dbReference type="EMBL" id="KZ613949">
    <property type="protein sequence ID" value="PMD37622.1"/>
    <property type="molecule type" value="Genomic_DNA"/>
</dbReference>